<evidence type="ECO:0000313" key="2">
    <source>
        <dbReference type="Proteomes" id="UP000467260"/>
    </source>
</evidence>
<dbReference type="AlphaFoldDB" id="A0A7I7WZW3"/>
<keyword evidence="2" id="KW-1185">Reference proteome</keyword>
<name>A0A7I7WZW3_9MYCO</name>
<sequence length="52" mass="5387">MVATLATPKGAAAARTCWQRGNAEVNSVKFKTTTTATAMSSRRLAFISSAPG</sequence>
<reference evidence="1 2" key="1">
    <citation type="journal article" date="2019" name="Emerg. Microbes Infect.">
        <title>Comprehensive subspecies identification of 175 nontuberculous mycobacteria species based on 7547 genomic profiles.</title>
        <authorList>
            <person name="Matsumoto Y."/>
            <person name="Kinjo T."/>
            <person name="Motooka D."/>
            <person name="Nabeya D."/>
            <person name="Jung N."/>
            <person name="Uechi K."/>
            <person name="Horii T."/>
            <person name="Iida T."/>
            <person name="Fujita J."/>
            <person name="Nakamura S."/>
        </authorList>
    </citation>
    <scope>NUCLEOTIDE SEQUENCE [LARGE SCALE GENOMIC DNA]</scope>
    <source>
        <strain evidence="1 2">JCM 13571</strain>
    </source>
</reference>
<protein>
    <submittedName>
        <fullName evidence="1">Uncharacterized protein</fullName>
    </submittedName>
</protein>
<organism evidence="1 2">
    <name type="scientific">Mycolicibacter hiberniae</name>
    <dbReference type="NCBI Taxonomy" id="29314"/>
    <lineage>
        <taxon>Bacteria</taxon>
        <taxon>Bacillati</taxon>
        <taxon>Actinomycetota</taxon>
        <taxon>Actinomycetes</taxon>
        <taxon>Mycobacteriales</taxon>
        <taxon>Mycobacteriaceae</taxon>
        <taxon>Mycolicibacter</taxon>
    </lineage>
</organism>
<evidence type="ECO:0000313" key="1">
    <source>
        <dbReference type="EMBL" id="BBZ22093.1"/>
    </source>
</evidence>
<dbReference type="KEGG" id="mhib:MHIB_05110"/>
<accession>A0A7I7WZW3</accession>
<gene>
    <name evidence="1" type="ORF">MHIB_05110</name>
</gene>
<proteinExistence type="predicted"/>
<dbReference type="EMBL" id="AP022609">
    <property type="protein sequence ID" value="BBZ22093.1"/>
    <property type="molecule type" value="Genomic_DNA"/>
</dbReference>
<dbReference type="Proteomes" id="UP000467260">
    <property type="component" value="Chromosome"/>
</dbReference>